<keyword evidence="3" id="KW-0723">Serine/threonine-protein kinase</keyword>
<keyword evidence="4" id="KW-0808">Transferase</keyword>
<feature type="region of interest" description="Disordered" evidence="12">
    <location>
        <begin position="1"/>
        <end position="29"/>
    </location>
</feature>
<comment type="catalytic activity">
    <reaction evidence="10">
        <text>L-threonyl-[protein] + ATP = O-phospho-L-threonyl-[protein] + ADP + H(+)</text>
        <dbReference type="Rhea" id="RHEA:46608"/>
        <dbReference type="Rhea" id="RHEA-COMP:11060"/>
        <dbReference type="Rhea" id="RHEA-COMP:11605"/>
        <dbReference type="ChEBI" id="CHEBI:15378"/>
        <dbReference type="ChEBI" id="CHEBI:30013"/>
        <dbReference type="ChEBI" id="CHEBI:30616"/>
        <dbReference type="ChEBI" id="CHEBI:61977"/>
        <dbReference type="ChEBI" id="CHEBI:456216"/>
        <dbReference type="EC" id="2.7.11.1"/>
    </reaction>
</comment>
<dbReference type="OrthoDB" id="205248at2759"/>
<feature type="domain" description="RIO kinase" evidence="13">
    <location>
        <begin position="123"/>
        <end position="370"/>
    </location>
</feature>
<dbReference type="GO" id="GO:0004674">
    <property type="term" value="F:protein serine/threonine kinase activity"/>
    <property type="evidence" value="ECO:0007669"/>
    <property type="project" value="UniProtKB-KW"/>
</dbReference>
<evidence type="ECO:0000313" key="15">
    <source>
        <dbReference type="Proteomes" id="UP000794436"/>
    </source>
</evidence>
<dbReference type="Proteomes" id="UP000794436">
    <property type="component" value="Unassembled WGS sequence"/>
</dbReference>
<feature type="compositionally biased region" description="Polar residues" evidence="12">
    <location>
        <begin position="1"/>
        <end position="11"/>
    </location>
</feature>
<dbReference type="SUPFAM" id="SSF56112">
    <property type="entry name" value="Protein kinase-like (PK-like)"/>
    <property type="match status" value="1"/>
</dbReference>
<evidence type="ECO:0000256" key="6">
    <source>
        <dbReference type="ARBA" id="ARBA00022741"/>
    </source>
</evidence>
<evidence type="ECO:0000259" key="13">
    <source>
        <dbReference type="SMART" id="SM00090"/>
    </source>
</evidence>
<evidence type="ECO:0000256" key="3">
    <source>
        <dbReference type="ARBA" id="ARBA00022527"/>
    </source>
</evidence>
<dbReference type="InterPro" id="IPR000687">
    <property type="entry name" value="RIO_kinase"/>
</dbReference>
<gene>
    <name evidence="14" type="ORF">Poli38472_013549</name>
</gene>
<keyword evidence="7" id="KW-0418">Kinase</keyword>
<dbReference type="PANTHER" id="PTHR45723">
    <property type="entry name" value="SERINE/THREONINE-PROTEIN KINASE RIO1"/>
    <property type="match status" value="1"/>
</dbReference>
<evidence type="ECO:0000256" key="1">
    <source>
        <dbReference type="ARBA" id="ARBA00009196"/>
    </source>
</evidence>
<evidence type="ECO:0000256" key="12">
    <source>
        <dbReference type="SAM" id="MobiDB-lite"/>
    </source>
</evidence>
<dbReference type="InterPro" id="IPR011009">
    <property type="entry name" value="Kinase-like_dom_sf"/>
</dbReference>
<proteinExistence type="inferred from homology"/>
<comment type="catalytic activity">
    <reaction evidence="11">
        <text>L-seryl-[protein] + ATP = O-phospho-L-seryl-[protein] + ADP + H(+)</text>
        <dbReference type="Rhea" id="RHEA:17989"/>
        <dbReference type="Rhea" id="RHEA-COMP:9863"/>
        <dbReference type="Rhea" id="RHEA-COMP:11604"/>
        <dbReference type="ChEBI" id="CHEBI:15378"/>
        <dbReference type="ChEBI" id="CHEBI:29999"/>
        <dbReference type="ChEBI" id="CHEBI:30616"/>
        <dbReference type="ChEBI" id="CHEBI:83421"/>
        <dbReference type="ChEBI" id="CHEBI:456216"/>
        <dbReference type="EC" id="2.7.11.1"/>
    </reaction>
</comment>
<dbReference type="Pfam" id="PF01163">
    <property type="entry name" value="RIO1"/>
    <property type="match status" value="1"/>
</dbReference>
<dbReference type="InterPro" id="IPR018934">
    <property type="entry name" value="RIO_dom"/>
</dbReference>
<evidence type="ECO:0000256" key="5">
    <source>
        <dbReference type="ARBA" id="ARBA00022723"/>
    </source>
</evidence>
<evidence type="ECO:0000256" key="4">
    <source>
        <dbReference type="ARBA" id="ARBA00022679"/>
    </source>
</evidence>
<keyword evidence="15" id="KW-1185">Reference proteome</keyword>
<reference evidence="14" key="1">
    <citation type="submission" date="2019-03" db="EMBL/GenBank/DDBJ databases">
        <title>Long read genome sequence of the mycoparasitic Pythium oligandrum ATCC 38472 isolated from sugarbeet rhizosphere.</title>
        <authorList>
            <person name="Gaulin E."/>
        </authorList>
    </citation>
    <scope>NUCLEOTIDE SEQUENCE</scope>
    <source>
        <strain evidence="14">ATCC 38472_TT</strain>
    </source>
</reference>
<evidence type="ECO:0000256" key="8">
    <source>
        <dbReference type="ARBA" id="ARBA00022840"/>
    </source>
</evidence>
<dbReference type="GO" id="GO:0046872">
    <property type="term" value="F:metal ion binding"/>
    <property type="evidence" value="ECO:0007669"/>
    <property type="project" value="UniProtKB-KW"/>
</dbReference>
<dbReference type="Gene3D" id="1.10.510.10">
    <property type="entry name" value="Transferase(Phosphotransferase) domain 1"/>
    <property type="match status" value="1"/>
</dbReference>
<dbReference type="EMBL" id="SPLM01000113">
    <property type="protein sequence ID" value="TMW58075.1"/>
    <property type="molecule type" value="Genomic_DNA"/>
</dbReference>
<keyword evidence="8" id="KW-0067">ATP-binding</keyword>
<keyword evidence="5" id="KW-0479">Metal-binding</keyword>
<evidence type="ECO:0000256" key="10">
    <source>
        <dbReference type="ARBA" id="ARBA00047899"/>
    </source>
</evidence>
<keyword evidence="6" id="KW-0547">Nucleotide-binding</keyword>
<name>A0A8K1C7V5_PYTOL</name>
<evidence type="ECO:0000256" key="2">
    <source>
        <dbReference type="ARBA" id="ARBA00012513"/>
    </source>
</evidence>
<evidence type="ECO:0000313" key="14">
    <source>
        <dbReference type="EMBL" id="TMW58075.1"/>
    </source>
</evidence>
<dbReference type="AlphaFoldDB" id="A0A8K1C7V5"/>
<protein>
    <recommendedName>
        <fullName evidence="2">non-specific serine/threonine protein kinase</fullName>
        <ecNumber evidence="2">2.7.11.1</ecNumber>
    </recommendedName>
</protein>
<sequence>MATAPLTQASSPPSPWGAVSTNATAAKPPTLQEILDEELAKQLMEMEIREAQANAAATDDAFEQFDLPTEEDYAQDAAGADEEDDFDAYDDDDEFDDEGQYFPTKGSRRGGGGGRQAQDKLPFGLKLSLSSDFDKRTLYVFSRLVRRYKIDGVDKRLHSSPLSLLHHAVGPIQDADGNELPGIAHYAVKILKAPSGDYTMRTTESLLTSGRPMNAAMVEKTVRRHLQTKIDHEYSALSRAIACGVRAPVPICHFEHVLITQFLGDEDGCVAPTLHDVSLTSGQLVQIYVELLVFMRKLYREAKLVHGELNEFNILYRKEACWLIDFAHAVNTAQSEHEEALERDIQSVRSIFERHGMVKASKHRIGLLHEATMKELVMAEAPAKVLNAYPCFKPYFYNSQQ</sequence>
<dbReference type="EC" id="2.7.11.1" evidence="2"/>
<accession>A0A8K1C7V5</accession>
<comment type="caution">
    <text evidence="14">The sequence shown here is derived from an EMBL/GenBank/DDBJ whole genome shotgun (WGS) entry which is preliminary data.</text>
</comment>
<comment type="similarity">
    <text evidence="1">Belongs to the protein kinase superfamily. RIO-type Ser/Thr kinase family.</text>
</comment>
<dbReference type="SMART" id="SM00090">
    <property type="entry name" value="RIO"/>
    <property type="match status" value="1"/>
</dbReference>
<organism evidence="14 15">
    <name type="scientific">Pythium oligandrum</name>
    <name type="common">Mycoparasitic fungus</name>
    <dbReference type="NCBI Taxonomy" id="41045"/>
    <lineage>
        <taxon>Eukaryota</taxon>
        <taxon>Sar</taxon>
        <taxon>Stramenopiles</taxon>
        <taxon>Oomycota</taxon>
        <taxon>Peronosporomycetes</taxon>
        <taxon>Pythiales</taxon>
        <taxon>Pythiaceae</taxon>
        <taxon>Pythium</taxon>
    </lineage>
</organism>
<feature type="region of interest" description="Disordered" evidence="12">
    <location>
        <begin position="67"/>
        <end position="117"/>
    </location>
</feature>
<keyword evidence="9" id="KW-0460">Magnesium</keyword>
<evidence type="ECO:0000256" key="11">
    <source>
        <dbReference type="ARBA" id="ARBA00048679"/>
    </source>
</evidence>
<dbReference type="InterPro" id="IPR051272">
    <property type="entry name" value="RIO-type_Ser/Thr_kinase"/>
</dbReference>
<evidence type="ECO:0000256" key="7">
    <source>
        <dbReference type="ARBA" id="ARBA00022777"/>
    </source>
</evidence>
<feature type="compositionally biased region" description="Acidic residues" evidence="12">
    <location>
        <begin position="67"/>
        <end position="99"/>
    </location>
</feature>
<dbReference type="GO" id="GO:0005524">
    <property type="term" value="F:ATP binding"/>
    <property type="evidence" value="ECO:0007669"/>
    <property type="project" value="UniProtKB-KW"/>
</dbReference>
<evidence type="ECO:0000256" key="9">
    <source>
        <dbReference type="ARBA" id="ARBA00022842"/>
    </source>
</evidence>